<dbReference type="PANTHER" id="PTHR30024">
    <property type="entry name" value="ALIPHATIC SULFONATES-BINDING PROTEIN-RELATED"/>
    <property type="match status" value="1"/>
</dbReference>
<dbReference type="InterPro" id="IPR015168">
    <property type="entry name" value="SsuA/THI5"/>
</dbReference>
<protein>
    <submittedName>
        <fullName evidence="2">NitT/TauT family transport system substrate-binding protein</fullName>
    </submittedName>
</protein>
<dbReference type="EMBL" id="FOBO01000008">
    <property type="protein sequence ID" value="SEM82595.1"/>
    <property type="molecule type" value="Genomic_DNA"/>
</dbReference>
<dbReference type="Pfam" id="PF09084">
    <property type="entry name" value="NMT1"/>
    <property type="match status" value="1"/>
</dbReference>
<sequence length="334" mass="35969">MRPSFARLWRAGRGIIPRLLLVLGLVCAGPVLADDLPVIRAAVLKVGTVNWELQTILREGLDREHGFRLEVQPYADTAATHLAVQGGAADLAVADMIWLARQRAAGRDYVFIPYSRAVGGVVVPDGSTAQTLADLRGGKIGIAGGPLDKSWLILRAYARAEHGMDLEAETEQVFGAPPLIYKSALRADYAGAINYWHFLARMKAEGMRELISVGTAAEALGLDPATPLLGYYMREAFMAEHLGLAQAFYDASRAAKDVLGRSEAAWQALRPLIAPQSEAQFAQLREDWLAGVPPRGPVDPAGAQAMFALMHELGGRDLVGDAARLPPGLFAEIE</sequence>
<evidence type="ECO:0000313" key="2">
    <source>
        <dbReference type="EMBL" id="SEM82595.1"/>
    </source>
</evidence>
<dbReference type="RefSeq" id="WP_338101067.1">
    <property type="nucleotide sequence ID" value="NZ_FOBO01000008.1"/>
</dbReference>
<dbReference type="AlphaFoldDB" id="A0A1H8BIC0"/>
<dbReference type="Gene3D" id="3.40.190.10">
    <property type="entry name" value="Periplasmic binding protein-like II"/>
    <property type="match status" value="2"/>
</dbReference>
<feature type="domain" description="SsuA/THI5-like" evidence="1">
    <location>
        <begin position="63"/>
        <end position="255"/>
    </location>
</feature>
<proteinExistence type="predicted"/>
<gene>
    <name evidence="2" type="ORF">SAMN04488077_108127</name>
</gene>
<name>A0A1H8BIC0_9RHOB</name>
<evidence type="ECO:0000313" key="3">
    <source>
        <dbReference type="Proteomes" id="UP000182160"/>
    </source>
</evidence>
<dbReference type="Proteomes" id="UP000182160">
    <property type="component" value="Unassembled WGS sequence"/>
</dbReference>
<reference evidence="2 3" key="1">
    <citation type="submission" date="2016-10" db="EMBL/GenBank/DDBJ databases">
        <authorList>
            <person name="de Groot N.N."/>
        </authorList>
    </citation>
    <scope>NUCLEOTIDE SEQUENCE [LARGE SCALE GENOMIC DNA]</scope>
    <source>
        <strain evidence="2 3">DSM 11457</strain>
    </source>
</reference>
<dbReference type="PANTHER" id="PTHR30024:SF48">
    <property type="entry name" value="ABC TRANSPORTER SUBSTRATE-BINDING PROTEIN"/>
    <property type="match status" value="1"/>
</dbReference>
<organism evidence="2 3">
    <name type="scientific">Roseovarius tolerans</name>
    <dbReference type="NCBI Taxonomy" id="74031"/>
    <lineage>
        <taxon>Bacteria</taxon>
        <taxon>Pseudomonadati</taxon>
        <taxon>Pseudomonadota</taxon>
        <taxon>Alphaproteobacteria</taxon>
        <taxon>Rhodobacterales</taxon>
        <taxon>Roseobacteraceae</taxon>
        <taxon>Roseovarius</taxon>
    </lineage>
</organism>
<dbReference type="SUPFAM" id="SSF53850">
    <property type="entry name" value="Periplasmic binding protein-like II"/>
    <property type="match status" value="1"/>
</dbReference>
<evidence type="ECO:0000259" key="1">
    <source>
        <dbReference type="Pfam" id="PF09084"/>
    </source>
</evidence>
<accession>A0A1H8BIC0</accession>